<proteinExistence type="predicted"/>
<organism evidence="1">
    <name type="scientific">marine sediment metagenome</name>
    <dbReference type="NCBI Taxonomy" id="412755"/>
    <lineage>
        <taxon>unclassified sequences</taxon>
        <taxon>metagenomes</taxon>
        <taxon>ecological metagenomes</taxon>
    </lineage>
</organism>
<dbReference type="EMBL" id="LAZR01014826">
    <property type="protein sequence ID" value="KKM15774.1"/>
    <property type="molecule type" value="Genomic_DNA"/>
</dbReference>
<dbReference type="AlphaFoldDB" id="A0A0F9I7Y4"/>
<evidence type="ECO:0000313" key="1">
    <source>
        <dbReference type="EMBL" id="KKM15774.1"/>
    </source>
</evidence>
<protein>
    <submittedName>
        <fullName evidence="1">Uncharacterized protein</fullName>
    </submittedName>
</protein>
<comment type="caution">
    <text evidence="1">The sequence shown here is derived from an EMBL/GenBank/DDBJ whole genome shotgun (WGS) entry which is preliminary data.</text>
</comment>
<name>A0A0F9I7Y4_9ZZZZ</name>
<gene>
    <name evidence="1" type="ORF">LCGC14_1692610</name>
</gene>
<accession>A0A0F9I7Y4</accession>
<sequence length="103" mass="11495">MRILSGALLMALLWTQPVHAQGLAGIVCMDRTNWTDLFKNMGVIHTSKGIGITKHNAIYEMFVTDDGHWILLKTFTNGQSCRISEGEGWIWLPIVQKPKGQGT</sequence>
<reference evidence="1" key="1">
    <citation type="journal article" date="2015" name="Nature">
        <title>Complex archaea that bridge the gap between prokaryotes and eukaryotes.</title>
        <authorList>
            <person name="Spang A."/>
            <person name="Saw J.H."/>
            <person name="Jorgensen S.L."/>
            <person name="Zaremba-Niedzwiedzka K."/>
            <person name="Martijn J."/>
            <person name="Lind A.E."/>
            <person name="van Eijk R."/>
            <person name="Schleper C."/>
            <person name="Guy L."/>
            <person name="Ettema T.J."/>
        </authorList>
    </citation>
    <scope>NUCLEOTIDE SEQUENCE</scope>
</reference>